<feature type="compositionally biased region" description="Polar residues" evidence="1">
    <location>
        <begin position="277"/>
        <end position="287"/>
    </location>
</feature>
<evidence type="ECO:0000256" key="1">
    <source>
        <dbReference type="SAM" id="MobiDB-lite"/>
    </source>
</evidence>
<accession>A0AAV9NTJ7</accession>
<feature type="compositionally biased region" description="Low complexity" evidence="1">
    <location>
        <begin position="295"/>
        <end position="308"/>
    </location>
</feature>
<feature type="region of interest" description="Disordered" evidence="1">
    <location>
        <begin position="434"/>
        <end position="463"/>
    </location>
</feature>
<feature type="compositionally biased region" description="Polar residues" evidence="1">
    <location>
        <begin position="150"/>
        <end position="160"/>
    </location>
</feature>
<dbReference type="RefSeq" id="XP_064711741.1">
    <property type="nucleotide sequence ID" value="XM_064843881.1"/>
</dbReference>
<feature type="compositionally biased region" description="Low complexity" evidence="1">
    <location>
        <begin position="434"/>
        <end position="444"/>
    </location>
</feature>
<feature type="region of interest" description="Disordered" evidence="1">
    <location>
        <begin position="41"/>
        <end position="313"/>
    </location>
</feature>
<feature type="compositionally biased region" description="Low complexity" evidence="1">
    <location>
        <begin position="162"/>
        <end position="177"/>
    </location>
</feature>
<comment type="caution">
    <text evidence="2">The sequence shown here is derived from an EMBL/GenBank/DDBJ whole genome shotgun (WGS) entry which is preliminary data.</text>
</comment>
<name>A0AAV9NTJ7_9EURO</name>
<reference evidence="2 3" key="1">
    <citation type="submission" date="2023-08" db="EMBL/GenBank/DDBJ databases">
        <title>Black Yeasts Isolated from many extreme environments.</title>
        <authorList>
            <person name="Coleine C."/>
            <person name="Stajich J.E."/>
            <person name="Selbmann L."/>
        </authorList>
    </citation>
    <scope>NUCLEOTIDE SEQUENCE [LARGE SCALE GENOMIC DNA]</scope>
    <source>
        <strain evidence="2 3">CCFEE 5792</strain>
    </source>
</reference>
<dbReference type="AlphaFoldDB" id="A0AAV9NTJ7"/>
<feature type="compositionally biased region" description="Polar residues" evidence="1">
    <location>
        <begin position="183"/>
        <end position="206"/>
    </location>
</feature>
<evidence type="ECO:0000313" key="2">
    <source>
        <dbReference type="EMBL" id="KAK5064417.1"/>
    </source>
</evidence>
<dbReference type="Proteomes" id="UP001358417">
    <property type="component" value="Unassembled WGS sequence"/>
</dbReference>
<protein>
    <submittedName>
        <fullName evidence="2">Uncharacterized protein</fullName>
    </submittedName>
</protein>
<proteinExistence type="predicted"/>
<feature type="compositionally biased region" description="Low complexity" evidence="1">
    <location>
        <begin position="85"/>
        <end position="99"/>
    </location>
</feature>
<feature type="compositionally biased region" description="Low complexity" evidence="1">
    <location>
        <begin position="64"/>
        <end position="77"/>
    </location>
</feature>
<dbReference type="EMBL" id="JAVRRD010000001">
    <property type="protein sequence ID" value="KAK5064417.1"/>
    <property type="molecule type" value="Genomic_DNA"/>
</dbReference>
<feature type="region of interest" description="Disordered" evidence="1">
    <location>
        <begin position="330"/>
        <end position="391"/>
    </location>
</feature>
<sequence length="463" mass="48879">MSAVEAVTVKKRGRPAKKAVLSSTDNSSNVIVEVDPVAASPLQQQEKTRRKSAALSGEDAAIPAAKKSSTSTATASKKLNDETGKSAAVSASKPAVAASTTTRKRVLKSSTPATAAAAAAAAIVEERLQSSSSRTKSPKVEPVEEPNVQAVATKSKSTAVNKAASPAKATAASSTTKLVIQAKKQQPQRISTAPESQSATSLPPSESKTEPVSEILQQARAFAKTSPGGLKKSATTLQQASGRKAEQGEISPESLEPTITAQQILDSILAEAELKQPPSTSETNSPREASRIETKSAAPSSSFPSKLLTTNPLFTATRPKYTLPYSTTAALASRHQQQQEQQQQSTQRAARSTGPGGIRRSRPPPTDPSLRGDPNKAPPMSHDEIRKTPLYRKTNAKVRRVIVALPIAIVTSYYLYQRRDEQRIYEEGLLALGRGSSGSSVRSLTTNSEEGAAPAVGQSEQQR</sequence>
<organism evidence="2 3">
    <name type="scientific">Exophiala bonariae</name>
    <dbReference type="NCBI Taxonomy" id="1690606"/>
    <lineage>
        <taxon>Eukaryota</taxon>
        <taxon>Fungi</taxon>
        <taxon>Dikarya</taxon>
        <taxon>Ascomycota</taxon>
        <taxon>Pezizomycotina</taxon>
        <taxon>Eurotiomycetes</taxon>
        <taxon>Chaetothyriomycetidae</taxon>
        <taxon>Chaetothyriales</taxon>
        <taxon>Herpotrichiellaceae</taxon>
        <taxon>Exophiala</taxon>
    </lineage>
</organism>
<evidence type="ECO:0000313" key="3">
    <source>
        <dbReference type="Proteomes" id="UP001358417"/>
    </source>
</evidence>
<feature type="region of interest" description="Disordered" evidence="1">
    <location>
        <begin position="1"/>
        <end position="27"/>
    </location>
</feature>
<keyword evidence="3" id="KW-1185">Reference proteome</keyword>
<feature type="compositionally biased region" description="Low complexity" evidence="1">
    <location>
        <begin position="113"/>
        <end position="122"/>
    </location>
</feature>
<gene>
    <name evidence="2" type="ORF">LTR84_000250</name>
</gene>
<dbReference type="GeneID" id="89968472"/>
<feature type="compositionally biased region" description="Low complexity" evidence="1">
    <location>
        <begin position="332"/>
        <end position="353"/>
    </location>
</feature>